<organism evidence="8 9">
    <name type="scientific">Muraenolepis orangiensis</name>
    <name type="common">Patagonian moray cod</name>
    <dbReference type="NCBI Taxonomy" id="630683"/>
    <lineage>
        <taxon>Eukaryota</taxon>
        <taxon>Metazoa</taxon>
        <taxon>Chordata</taxon>
        <taxon>Craniata</taxon>
        <taxon>Vertebrata</taxon>
        <taxon>Euteleostomi</taxon>
        <taxon>Actinopterygii</taxon>
        <taxon>Neopterygii</taxon>
        <taxon>Teleostei</taxon>
        <taxon>Neoteleostei</taxon>
        <taxon>Acanthomorphata</taxon>
        <taxon>Zeiogadaria</taxon>
        <taxon>Gadariae</taxon>
        <taxon>Gadiformes</taxon>
        <taxon>Muraenolepidoidei</taxon>
        <taxon>Muraenolepididae</taxon>
        <taxon>Muraenolepis</taxon>
    </lineage>
</organism>
<evidence type="ECO:0000313" key="9">
    <source>
        <dbReference type="Proteomes" id="UP001148018"/>
    </source>
</evidence>
<gene>
    <name evidence="8" type="ORF">NHX12_029456</name>
</gene>
<dbReference type="EMBL" id="JANIIK010000044">
    <property type="protein sequence ID" value="KAJ3604717.1"/>
    <property type="molecule type" value="Genomic_DNA"/>
</dbReference>
<evidence type="ECO:0000256" key="3">
    <source>
        <dbReference type="ARBA" id="ARBA00022553"/>
    </source>
</evidence>
<name>A0A9Q0EB70_9TELE</name>
<keyword evidence="4" id="KW-0175">Coiled coil</keyword>
<protein>
    <recommendedName>
        <fullName evidence="10">Paralemmin</fullName>
    </recommendedName>
</protein>
<evidence type="ECO:0000256" key="1">
    <source>
        <dbReference type="ARBA" id="ARBA00004342"/>
    </source>
</evidence>
<dbReference type="AlphaFoldDB" id="A0A9Q0EB70"/>
<dbReference type="Proteomes" id="UP001148018">
    <property type="component" value="Unassembled WGS sequence"/>
</dbReference>
<comment type="caution">
    <text evidence="8">The sequence shown here is derived from an EMBL/GenBank/DDBJ whole genome shotgun (WGS) entry which is preliminary data.</text>
</comment>
<dbReference type="GO" id="GO:0005886">
    <property type="term" value="C:plasma membrane"/>
    <property type="evidence" value="ECO:0007669"/>
    <property type="project" value="UniProtKB-SubCell"/>
</dbReference>
<keyword evidence="3" id="KW-0597">Phosphoprotein</keyword>
<accession>A0A9Q0EB70</accession>
<evidence type="ECO:0000256" key="7">
    <source>
        <dbReference type="SAM" id="MobiDB-lite"/>
    </source>
</evidence>
<evidence type="ECO:0000313" key="8">
    <source>
        <dbReference type="EMBL" id="KAJ3604717.1"/>
    </source>
</evidence>
<evidence type="ECO:0000256" key="5">
    <source>
        <dbReference type="ARBA" id="ARBA00023136"/>
    </source>
</evidence>
<evidence type="ECO:0000256" key="2">
    <source>
        <dbReference type="ARBA" id="ARBA00022475"/>
    </source>
</evidence>
<evidence type="ECO:0000256" key="4">
    <source>
        <dbReference type="ARBA" id="ARBA00023054"/>
    </source>
</evidence>
<keyword evidence="5" id="KW-0472">Membrane</keyword>
<comment type="subcellular location">
    <subcellularLocation>
        <location evidence="1">Cell membrane</location>
        <topology evidence="1">Lipid-anchor</topology>
        <orientation evidence="1">Cytoplasmic side</orientation>
    </subcellularLocation>
</comment>
<sequence>MRDGLRQVNSGGSGGRGKVSLPLDGATASKRQQDAQPDAQPDGPRGPLRDSTWRTDSSSQAYSGPEDNSTEPHETGTETSTLTYVDAHNMDESGDNHSLHGWGLAEVVYVKAYVLIDDDDDGDMSLREKTVTDMSVMDGNAADLVCGRLLSTSNSSLFDGKAEPPRPDILPLREAQARPTKQSCCFCTIL</sequence>
<evidence type="ECO:0008006" key="10">
    <source>
        <dbReference type="Google" id="ProtNLM"/>
    </source>
</evidence>
<keyword evidence="9" id="KW-1185">Reference proteome</keyword>
<dbReference type="PANTHER" id="PTHR10498">
    <property type="entry name" value="PARALEMMIN-RELATED"/>
    <property type="match status" value="1"/>
</dbReference>
<feature type="region of interest" description="Disordered" evidence="7">
    <location>
        <begin position="1"/>
        <end position="78"/>
    </location>
</feature>
<dbReference type="OrthoDB" id="9941155at2759"/>
<evidence type="ECO:0000256" key="6">
    <source>
        <dbReference type="ARBA" id="ARBA00023288"/>
    </source>
</evidence>
<keyword evidence="2" id="KW-1003">Cell membrane</keyword>
<reference evidence="8" key="1">
    <citation type="submission" date="2022-07" db="EMBL/GenBank/DDBJ databases">
        <title>Chromosome-level genome of Muraenolepis orangiensis.</title>
        <authorList>
            <person name="Kim J."/>
        </authorList>
    </citation>
    <scope>NUCLEOTIDE SEQUENCE</scope>
    <source>
        <strain evidence="8">KU_S4_2022</strain>
        <tissue evidence="8">Muscle</tissue>
    </source>
</reference>
<dbReference type="PANTHER" id="PTHR10498:SF10">
    <property type="entry name" value="PALM2 AND AKAP2 FUSION-RELATED"/>
    <property type="match status" value="1"/>
</dbReference>
<keyword evidence="6" id="KW-0449">Lipoprotein</keyword>
<proteinExistence type="predicted"/>